<reference evidence="2 3" key="1">
    <citation type="journal article" date="2007" name="Nat. Biotechnol.">
        <title>Complete genome sequence of the myxobacterium Sorangium cellulosum.</title>
        <authorList>
            <person name="Schneiker S."/>
            <person name="Perlova O."/>
            <person name="Kaiser O."/>
            <person name="Gerth K."/>
            <person name="Alici A."/>
            <person name="Altmeyer M.O."/>
            <person name="Bartels D."/>
            <person name="Bekel T."/>
            <person name="Beyer S."/>
            <person name="Bode E."/>
            <person name="Bode H.B."/>
            <person name="Bolten C.J."/>
            <person name="Choudhuri J.V."/>
            <person name="Doss S."/>
            <person name="Elnakady Y.A."/>
            <person name="Frank B."/>
            <person name="Gaigalat L."/>
            <person name="Goesmann A."/>
            <person name="Groeger C."/>
            <person name="Gross F."/>
            <person name="Jelsbak L."/>
            <person name="Jelsbak L."/>
            <person name="Kalinowski J."/>
            <person name="Kegler C."/>
            <person name="Knauber T."/>
            <person name="Konietzny S."/>
            <person name="Kopp M."/>
            <person name="Krause L."/>
            <person name="Krug D."/>
            <person name="Linke B."/>
            <person name="Mahmud T."/>
            <person name="Martinez-Arias R."/>
            <person name="McHardy A.C."/>
            <person name="Merai M."/>
            <person name="Meyer F."/>
            <person name="Mormann S."/>
            <person name="Munoz-Dorado J."/>
            <person name="Perez J."/>
            <person name="Pradella S."/>
            <person name="Rachid S."/>
            <person name="Raddatz G."/>
            <person name="Rosenau F."/>
            <person name="Rueckert C."/>
            <person name="Sasse F."/>
            <person name="Scharfe M."/>
            <person name="Schuster S.C."/>
            <person name="Suen G."/>
            <person name="Treuner-Lange A."/>
            <person name="Velicer G.J."/>
            <person name="Vorholter F.-J."/>
            <person name="Weissman K.J."/>
            <person name="Welch R.D."/>
            <person name="Wenzel S.C."/>
            <person name="Whitworth D.E."/>
            <person name="Wilhelm S."/>
            <person name="Wittmann C."/>
            <person name="Bloecker H."/>
            <person name="Puehler A."/>
            <person name="Mueller R."/>
        </authorList>
    </citation>
    <scope>NUCLEOTIDE SEQUENCE [LARGE SCALE GENOMIC DNA]</scope>
    <source>
        <strain evidence="3">So ce56</strain>
    </source>
</reference>
<evidence type="ECO:0000256" key="1">
    <source>
        <dbReference type="SAM" id="MobiDB-lite"/>
    </source>
</evidence>
<evidence type="ECO:0000313" key="3">
    <source>
        <dbReference type="Proteomes" id="UP000002139"/>
    </source>
</evidence>
<protein>
    <submittedName>
        <fullName evidence="2">Uncharacterized protein</fullName>
    </submittedName>
</protein>
<dbReference type="Proteomes" id="UP000002139">
    <property type="component" value="Chromosome"/>
</dbReference>
<organism evidence="2 3">
    <name type="scientific">Sorangium cellulosum (strain So ce56)</name>
    <name type="common">Polyangium cellulosum (strain So ce56)</name>
    <dbReference type="NCBI Taxonomy" id="448385"/>
    <lineage>
        <taxon>Bacteria</taxon>
        <taxon>Pseudomonadati</taxon>
        <taxon>Myxococcota</taxon>
        <taxon>Polyangia</taxon>
        <taxon>Polyangiales</taxon>
        <taxon>Polyangiaceae</taxon>
        <taxon>Sorangium</taxon>
    </lineage>
</organism>
<sequence>MKIEATSDLIRIVLGKGHPSTVSEAAKNTEAHGARHPTSARPADLAELGGESEASSRTAAPRYQSAVTQPAAGLARAPELLAAKQRVLSGGRLPAASVRFAGPAEIDVFLGELDQAIRPFEDCLRKAGARHGDRAAQLKAIIKKASIQTSKTRFECPRDMAEFDARLARIVRTGEPIVLAMPEGGGKVPVPLKTGRFGRGPDFAEFLGIKMRAALARVLREFHPGGAHVVVVPDTCLHTRDMGFCADEVRSHLEQLWRDLPRLGVRDEVIVADTLAYLPADWGSVVERSAAEVVASIAEDEAVREAAAAQSRSLMFIKDCGLSDEDEAVLFYAAVAGHPDGIPAGLAAQARAFQAATDEVTPLYMAINHHGIRGLGLIERVVDGLGFSSASYLRASVHAKPGCPRPALSVFHALAPVALLPMHALGVRVIDETPRWGLSFDVVGRMRGWQAVCEATTGRFLFYETTQEGVEMGGACAERAAA</sequence>
<feature type="region of interest" description="Disordered" evidence="1">
    <location>
        <begin position="20"/>
        <end position="65"/>
    </location>
</feature>
<dbReference type="HOGENOM" id="CLU_566073_0_0_7"/>
<gene>
    <name evidence="2" type="ordered locus">sce5179</name>
</gene>
<dbReference type="BioCyc" id="SCEL448385:SCE_RS26575-MONOMER"/>
<evidence type="ECO:0000313" key="2">
    <source>
        <dbReference type="EMBL" id="CAN95342.1"/>
    </source>
</evidence>
<dbReference type="AlphaFoldDB" id="A9FRY9"/>
<dbReference type="OrthoDB" id="860574at2"/>
<name>A9FRY9_SORC5</name>
<dbReference type="KEGG" id="scl:sce5179"/>
<proteinExistence type="predicted"/>
<keyword evidence="3" id="KW-1185">Reference proteome</keyword>
<accession>A9FRY9</accession>
<dbReference type="RefSeq" id="WP_012237810.1">
    <property type="nucleotide sequence ID" value="NC_010162.1"/>
</dbReference>
<dbReference type="EMBL" id="AM746676">
    <property type="protein sequence ID" value="CAN95342.1"/>
    <property type="molecule type" value="Genomic_DNA"/>
</dbReference>